<reference evidence="4" key="1">
    <citation type="submission" date="2022-10" db="UniProtKB">
        <authorList>
            <consortium name="EnsemblMetazoa"/>
        </authorList>
    </citation>
    <scope>IDENTIFICATION</scope>
</reference>
<evidence type="ECO:0000256" key="2">
    <source>
        <dbReference type="ARBA" id="ARBA00022840"/>
    </source>
</evidence>
<dbReference type="Proteomes" id="UP000015103">
    <property type="component" value="Unassembled WGS sequence"/>
</dbReference>
<protein>
    <submittedName>
        <fullName evidence="4">Spastin/Vps4 C-terminal domain-containing protein</fullName>
    </submittedName>
</protein>
<evidence type="ECO:0000259" key="3">
    <source>
        <dbReference type="Pfam" id="PF09336"/>
    </source>
</evidence>
<keyword evidence="1" id="KW-0547">Nucleotide-binding</keyword>
<organism evidence="4 5">
    <name type="scientific">Rhodnius prolixus</name>
    <name type="common">Triatomid bug</name>
    <dbReference type="NCBI Taxonomy" id="13249"/>
    <lineage>
        <taxon>Eukaryota</taxon>
        <taxon>Metazoa</taxon>
        <taxon>Ecdysozoa</taxon>
        <taxon>Arthropoda</taxon>
        <taxon>Hexapoda</taxon>
        <taxon>Insecta</taxon>
        <taxon>Pterygota</taxon>
        <taxon>Neoptera</taxon>
        <taxon>Paraneoptera</taxon>
        <taxon>Hemiptera</taxon>
        <taxon>Heteroptera</taxon>
        <taxon>Panheteroptera</taxon>
        <taxon>Cimicomorpha</taxon>
        <taxon>Reduviidae</taxon>
        <taxon>Triatominae</taxon>
        <taxon>Rhodnius</taxon>
    </lineage>
</organism>
<accession>A0A905QX10</accession>
<dbReference type="EnsemblMetazoa" id="RPRC017831-RA">
    <property type="protein sequence ID" value="RPRC017831-PA"/>
    <property type="gene ID" value="RPRC017831"/>
</dbReference>
<evidence type="ECO:0000256" key="1">
    <source>
        <dbReference type="ARBA" id="ARBA00022741"/>
    </source>
</evidence>
<name>A0A905QX10_RHOPR</name>
<evidence type="ECO:0000313" key="5">
    <source>
        <dbReference type="Proteomes" id="UP000015103"/>
    </source>
</evidence>
<dbReference type="InterPro" id="IPR015415">
    <property type="entry name" value="Spast_Vps4_C"/>
</dbReference>
<evidence type="ECO:0000313" key="4">
    <source>
        <dbReference type="EnsemblMetazoa" id="RPRC017831-PA"/>
    </source>
</evidence>
<dbReference type="AlphaFoldDB" id="A0A905QX10"/>
<dbReference type="Pfam" id="PF09336">
    <property type="entry name" value="Vps4_C"/>
    <property type="match status" value="1"/>
</dbReference>
<keyword evidence="5" id="KW-1185">Reference proteome</keyword>
<sequence length="33" mass="3756">NDMLRSIATSKPTVNDEDLKKLQKFTEDFGQEG</sequence>
<dbReference type="EMBL" id="ACPB03000703">
    <property type="status" value="NOT_ANNOTATED_CDS"/>
    <property type="molecule type" value="Genomic_DNA"/>
</dbReference>
<proteinExistence type="predicted"/>
<feature type="domain" description="Spastin/Vps4 C-terminal" evidence="3">
    <location>
        <begin position="1"/>
        <end position="30"/>
    </location>
</feature>
<dbReference type="GO" id="GO:0005524">
    <property type="term" value="F:ATP binding"/>
    <property type="evidence" value="ECO:0007669"/>
    <property type="project" value="UniProtKB-KW"/>
</dbReference>
<keyword evidence="2" id="KW-0067">ATP-binding</keyword>